<sequence>MTWRVLVHNDAINSFATVAYALVRVLSMPVEHAAAAARQAYESGVAEIGAYTEREPAEAITARLQAFGLNASIEVAA</sequence>
<proteinExistence type="predicted"/>
<feature type="domain" description="Adaptor protein ClpS core" evidence="1">
    <location>
        <begin position="2"/>
        <end position="67"/>
    </location>
</feature>
<dbReference type="GO" id="GO:0008233">
    <property type="term" value="F:peptidase activity"/>
    <property type="evidence" value="ECO:0007669"/>
    <property type="project" value="UniProtKB-KW"/>
</dbReference>
<dbReference type="Gene3D" id="3.30.1390.10">
    <property type="match status" value="1"/>
</dbReference>
<dbReference type="GO" id="GO:0006508">
    <property type="term" value="P:proteolysis"/>
    <property type="evidence" value="ECO:0007669"/>
    <property type="project" value="UniProtKB-KW"/>
</dbReference>
<dbReference type="RefSeq" id="WP_182839786.1">
    <property type="nucleotide sequence ID" value="NZ_BAAABQ010000054.1"/>
</dbReference>
<keyword evidence="2" id="KW-0645">Protease</keyword>
<evidence type="ECO:0000313" key="2">
    <source>
        <dbReference type="EMBL" id="MBA8930288.1"/>
    </source>
</evidence>
<keyword evidence="3" id="KW-1185">Reference proteome</keyword>
<accession>A0ABR6BTN9</accession>
<protein>
    <submittedName>
        <fullName evidence="2">ATP-dependent Clp protease adaptor protein ClpS</fullName>
    </submittedName>
</protein>
<dbReference type="InterPro" id="IPR003769">
    <property type="entry name" value="ClpS_core"/>
</dbReference>
<dbReference type="Pfam" id="PF02617">
    <property type="entry name" value="ClpS"/>
    <property type="match status" value="1"/>
</dbReference>
<reference evidence="2 3" key="1">
    <citation type="submission" date="2020-08" db="EMBL/GenBank/DDBJ databases">
        <title>Genomic Encyclopedia of Archaeal and Bacterial Type Strains, Phase II (KMG-II): from individual species to whole genera.</title>
        <authorList>
            <person name="Goeker M."/>
        </authorList>
    </citation>
    <scope>NUCLEOTIDE SEQUENCE [LARGE SCALE GENOMIC DNA]</scope>
    <source>
        <strain evidence="2 3">DSM 43850</strain>
    </source>
</reference>
<dbReference type="Proteomes" id="UP000517916">
    <property type="component" value="Unassembled WGS sequence"/>
</dbReference>
<gene>
    <name evidence="2" type="ORF">BC739_007521</name>
</gene>
<comment type="caution">
    <text evidence="2">The sequence shown here is derived from an EMBL/GenBank/DDBJ whole genome shotgun (WGS) entry which is preliminary data.</text>
</comment>
<name>A0ABR6BTN9_9PSEU</name>
<dbReference type="EMBL" id="JACJID010000006">
    <property type="protein sequence ID" value="MBA8930288.1"/>
    <property type="molecule type" value="Genomic_DNA"/>
</dbReference>
<keyword evidence="2" id="KW-0378">Hydrolase</keyword>
<dbReference type="SUPFAM" id="SSF54736">
    <property type="entry name" value="ClpS-like"/>
    <property type="match status" value="1"/>
</dbReference>
<evidence type="ECO:0000313" key="3">
    <source>
        <dbReference type="Proteomes" id="UP000517916"/>
    </source>
</evidence>
<evidence type="ECO:0000259" key="1">
    <source>
        <dbReference type="Pfam" id="PF02617"/>
    </source>
</evidence>
<dbReference type="InterPro" id="IPR014719">
    <property type="entry name" value="Ribosomal_bL12_C/ClpS-like"/>
</dbReference>
<organism evidence="2 3">
    <name type="scientific">Kutzneria viridogrisea</name>
    <dbReference type="NCBI Taxonomy" id="47990"/>
    <lineage>
        <taxon>Bacteria</taxon>
        <taxon>Bacillati</taxon>
        <taxon>Actinomycetota</taxon>
        <taxon>Actinomycetes</taxon>
        <taxon>Pseudonocardiales</taxon>
        <taxon>Pseudonocardiaceae</taxon>
        <taxon>Kutzneria</taxon>
    </lineage>
</organism>